<dbReference type="EMBL" id="CP064942">
    <property type="protein sequence ID" value="QPH52872.1"/>
    <property type="molecule type" value="Genomic_DNA"/>
</dbReference>
<sequence length="104" mass="10819">MTGFQKHIAASLAFFGAAIAALDARAEGAPCGPREQVIERLTGHFGETRRAMALDPRGILEIFASEETGSWTVTITTPEGLTCLIAAGEHWTDAPGAPVTGPGV</sequence>
<feature type="chain" id="PRO_5032781324" evidence="1">
    <location>
        <begin position="21"/>
        <end position="104"/>
    </location>
</feature>
<evidence type="ECO:0000313" key="2">
    <source>
        <dbReference type="EMBL" id="QPH52872.1"/>
    </source>
</evidence>
<dbReference type="Proteomes" id="UP000594800">
    <property type="component" value="Chromosome"/>
</dbReference>
<feature type="signal peptide" evidence="1">
    <location>
        <begin position="1"/>
        <end position="20"/>
    </location>
</feature>
<evidence type="ECO:0000313" key="3">
    <source>
        <dbReference type="Proteomes" id="UP000594800"/>
    </source>
</evidence>
<evidence type="ECO:0000256" key="1">
    <source>
        <dbReference type="SAM" id="SignalP"/>
    </source>
</evidence>
<dbReference type="KEGG" id="poz:I0K15_13775"/>
<organism evidence="2 3">
    <name type="scientific">Pontivivens ytuae</name>
    <dbReference type="NCBI Taxonomy" id="2789856"/>
    <lineage>
        <taxon>Bacteria</taxon>
        <taxon>Pseudomonadati</taxon>
        <taxon>Pseudomonadota</taxon>
        <taxon>Alphaproteobacteria</taxon>
        <taxon>Rhodobacterales</taxon>
        <taxon>Paracoccaceae</taxon>
        <taxon>Pontivivens</taxon>
    </lineage>
</organism>
<accession>A0A7S9LPM3</accession>
<reference evidence="2 3" key="1">
    <citation type="submission" date="2020-11" db="EMBL/GenBank/DDBJ databases">
        <title>Description of Pontivivens ytuae sp. nov. isolated from deep sea sediment of Mariana Trench.</title>
        <authorList>
            <person name="Wang Z."/>
            <person name="Sun Q.-L."/>
            <person name="Xu X.-D."/>
            <person name="Tang Y.-Z."/>
            <person name="Zhang J."/>
        </authorList>
    </citation>
    <scope>NUCLEOTIDE SEQUENCE [LARGE SCALE GENOMIC DNA]</scope>
    <source>
        <strain evidence="2 3">MT2928</strain>
    </source>
</reference>
<dbReference type="RefSeq" id="WP_196102083.1">
    <property type="nucleotide sequence ID" value="NZ_CP064942.1"/>
</dbReference>
<gene>
    <name evidence="2" type="ORF">I0K15_13775</name>
</gene>
<name>A0A7S9LPM3_9RHOB</name>
<proteinExistence type="predicted"/>
<keyword evidence="3" id="KW-1185">Reference proteome</keyword>
<dbReference type="AlphaFoldDB" id="A0A7S9LPM3"/>
<keyword evidence="1" id="KW-0732">Signal</keyword>
<protein>
    <submittedName>
        <fullName evidence="2">Uncharacterized protein</fullName>
    </submittedName>
</protein>